<sequence>MCDAAKSSTSAGKEVGHQTKGGFCMTLPPFPYYGAKTKHLRFLLPLLPQTKCYCEPFGGSMAVMLARTPSEVETYNDIDSNVVNFFRVLREQPDKLLRMLELTPFSREEYNLARDMEKESDLERARMFFLRASVSYGARYSRGAFNTTNNNSVNGVPERISRYRRYLGRLEAVSERILRIQIENLDALDIIKRYDTPDTLFYCDPPYDHSARVQDRCYKVEPDSTYHRLIASALRSIEGYAAISGYKSRLYEELYSGWYCTEDKPNRYNENHSERTEVLWTNYNPETFEKISIMPQVKQLNLDGIEGGACQ</sequence>
<dbReference type="Gene3D" id="3.40.50.150">
    <property type="entry name" value="Vaccinia Virus protein VP39"/>
    <property type="match status" value="2"/>
</dbReference>
<dbReference type="Pfam" id="PF02086">
    <property type="entry name" value="MethyltransfD12"/>
    <property type="match status" value="1"/>
</dbReference>
<keyword evidence="2" id="KW-0808">Transferase</keyword>
<evidence type="ECO:0000313" key="5">
    <source>
        <dbReference type="Proteomes" id="UP000752814"/>
    </source>
</evidence>
<dbReference type="InterPro" id="IPR012263">
    <property type="entry name" value="M_m6A_EcoRV"/>
</dbReference>
<evidence type="ECO:0000256" key="3">
    <source>
        <dbReference type="ARBA" id="ARBA00022691"/>
    </source>
</evidence>
<dbReference type="PANTHER" id="PTHR30481:SF4">
    <property type="entry name" value="SITE-SPECIFIC DNA-METHYLTRANSFERASE (ADENINE-SPECIFIC)"/>
    <property type="match status" value="1"/>
</dbReference>
<dbReference type="GO" id="GO:0032259">
    <property type="term" value="P:methylation"/>
    <property type="evidence" value="ECO:0007669"/>
    <property type="project" value="UniProtKB-KW"/>
</dbReference>
<dbReference type="InterPro" id="IPR012327">
    <property type="entry name" value="MeTrfase_D12"/>
</dbReference>
<name>A0A8J8PCN7_9ARCH</name>
<evidence type="ECO:0000313" key="4">
    <source>
        <dbReference type="EMBL" id="TQS84560.1"/>
    </source>
</evidence>
<dbReference type="AlphaFoldDB" id="A0A8J8PCN7"/>
<gene>
    <name evidence="4" type="ORF">A3207_00520</name>
</gene>
<dbReference type="GO" id="GO:1904047">
    <property type="term" value="F:S-adenosyl-L-methionine binding"/>
    <property type="evidence" value="ECO:0007669"/>
    <property type="project" value="TreeGrafter"/>
</dbReference>
<dbReference type="PANTHER" id="PTHR30481">
    <property type="entry name" value="DNA ADENINE METHYLASE"/>
    <property type="match status" value="1"/>
</dbReference>
<dbReference type="GO" id="GO:0009007">
    <property type="term" value="F:site-specific DNA-methyltransferase (adenine-specific) activity"/>
    <property type="evidence" value="ECO:0007669"/>
    <property type="project" value="UniProtKB-EC"/>
</dbReference>
<proteinExistence type="predicted"/>
<evidence type="ECO:0000256" key="1">
    <source>
        <dbReference type="ARBA" id="ARBA00022603"/>
    </source>
</evidence>
<dbReference type="GO" id="GO:0043565">
    <property type="term" value="F:sequence-specific DNA binding"/>
    <property type="evidence" value="ECO:0007669"/>
    <property type="project" value="TreeGrafter"/>
</dbReference>
<dbReference type="PIRSF" id="PIRSF000398">
    <property type="entry name" value="M_m6A_EcoRV"/>
    <property type="match status" value="1"/>
</dbReference>
<comment type="caution">
    <text evidence="4">The sequence shown here is derived from an EMBL/GenBank/DDBJ whole genome shotgun (WGS) entry which is preliminary data.</text>
</comment>
<dbReference type="EMBL" id="LVVT01000001">
    <property type="protein sequence ID" value="TQS84560.1"/>
    <property type="molecule type" value="Genomic_DNA"/>
</dbReference>
<evidence type="ECO:0000256" key="2">
    <source>
        <dbReference type="ARBA" id="ARBA00022679"/>
    </source>
</evidence>
<reference evidence="4" key="1">
    <citation type="submission" date="2016-03" db="EMBL/GenBank/DDBJ databases">
        <authorList>
            <person name="Borrel G."/>
            <person name="Mccann A."/>
            <person name="O'Toole P.W."/>
        </authorList>
    </citation>
    <scope>NUCLEOTIDE SEQUENCE</scope>
    <source>
        <strain evidence="4">183</strain>
    </source>
</reference>
<dbReference type="SUPFAM" id="SSF53335">
    <property type="entry name" value="S-adenosyl-L-methionine-dependent methyltransferases"/>
    <property type="match status" value="1"/>
</dbReference>
<keyword evidence="1" id="KW-0489">Methyltransferase</keyword>
<dbReference type="InterPro" id="IPR029063">
    <property type="entry name" value="SAM-dependent_MTases_sf"/>
</dbReference>
<dbReference type="PRINTS" id="PR00505">
    <property type="entry name" value="D12N6MTFRASE"/>
</dbReference>
<dbReference type="Proteomes" id="UP000752814">
    <property type="component" value="Unassembled WGS sequence"/>
</dbReference>
<protein>
    <recommendedName>
        <fullName evidence="6">Site-specific DNA-methyltransferase (adenine-specific)</fullName>
    </recommendedName>
</protein>
<organism evidence="4 5">
    <name type="scientific">Candidatus Methanomassiliicoccus intestinalis</name>
    <dbReference type="NCBI Taxonomy" id="1406512"/>
    <lineage>
        <taxon>Archaea</taxon>
        <taxon>Methanobacteriati</taxon>
        <taxon>Thermoplasmatota</taxon>
        <taxon>Thermoplasmata</taxon>
        <taxon>Methanomassiliicoccales</taxon>
        <taxon>Methanomassiliicoccaceae</taxon>
        <taxon>Methanomassiliicoccus</taxon>
    </lineage>
</organism>
<accession>A0A8J8PCN7</accession>
<evidence type="ECO:0008006" key="6">
    <source>
        <dbReference type="Google" id="ProtNLM"/>
    </source>
</evidence>
<keyword evidence="3" id="KW-0949">S-adenosyl-L-methionine</keyword>
<dbReference type="GO" id="GO:0009307">
    <property type="term" value="P:DNA restriction-modification system"/>
    <property type="evidence" value="ECO:0007669"/>
    <property type="project" value="InterPro"/>
</dbReference>
<dbReference type="GO" id="GO:0006298">
    <property type="term" value="P:mismatch repair"/>
    <property type="evidence" value="ECO:0007669"/>
    <property type="project" value="TreeGrafter"/>
</dbReference>